<dbReference type="Pfam" id="PF03107">
    <property type="entry name" value="C1_2"/>
    <property type="match status" value="1"/>
</dbReference>
<dbReference type="InterPro" id="IPR046349">
    <property type="entry name" value="C1-like_sf"/>
</dbReference>
<evidence type="ECO:0000259" key="2">
    <source>
        <dbReference type="Pfam" id="PF03107"/>
    </source>
</evidence>
<dbReference type="EMBL" id="RWGY01000013">
    <property type="protein sequence ID" value="TVU24149.1"/>
    <property type="molecule type" value="Genomic_DNA"/>
</dbReference>
<keyword evidence="4" id="KW-1185">Reference proteome</keyword>
<sequence>MAGAGAATWAVLGAGPGFSKLPRSSSKAVTARNIALIIRHFAHPHPLVISQYGSKVGHHCDICGLKLAGLVYRCSECDFDVDDVCTEYTLAPILHPLDQLSEALENQYATASVCVRRWWRSSIERSDRTFLGKIYQLDFI</sequence>
<name>A0A5J9UK26_9POAL</name>
<gene>
    <name evidence="3" type="ORF">EJB05_26550</name>
</gene>
<dbReference type="Proteomes" id="UP000324897">
    <property type="component" value="Chromosome 2"/>
</dbReference>
<dbReference type="Gramene" id="TVU24149">
    <property type="protein sequence ID" value="TVU24149"/>
    <property type="gene ID" value="EJB05_26550"/>
</dbReference>
<comment type="caution">
    <text evidence="3">The sequence shown here is derived from an EMBL/GenBank/DDBJ whole genome shotgun (WGS) entry which is preliminary data.</text>
</comment>
<protein>
    <recommendedName>
        <fullName evidence="2">DC1 domain-containing protein</fullName>
    </recommendedName>
</protein>
<dbReference type="PANTHER" id="PTHR47841">
    <property type="entry name" value="DIACYLGLYCEROL KINASE THETA-LIKE-RELATED"/>
    <property type="match status" value="1"/>
</dbReference>
<accession>A0A5J9UK26</accession>
<feature type="non-terminal residue" evidence="3">
    <location>
        <position position="1"/>
    </location>
</feature>
<keyword evidence="1" id="KW-0677">Repeat</keyword>
<reference evidence="3 4" key="1">
    <citation type="journal article" date="2019" name="Sci. Rep.">
        <title>A high-quality genome of Eragrostis curvula grass provides insights into Poaceae evolution and supports new strategies to enhance forage quality.</title>
        <authorList>
            <person name="Carballo J."/>
            <person name="Santos B.A.C.M."/>
            <person name="Zappacosta D."/>
            <person name="Garbus I."/>
            <person name="Selva J.P."/>
            <person name="Gallo C.A."/>
            <person name="Diaz A."/>
            <person name="Albertini E."/>
            <person name="Caccamo M."/>
            <person name="Echenique V."/>
        </authorList>
    </citation>
    <scope>NUCLEOTIDE SEQUENCE [LARGE SCALE GENOMIC DNA]</scope>
    <source>
        <strain evidence="4">cv. Victoria</strain>
        <tissue evidence="3">Leaf</tissue>
    </source>
</reference>
<dbReference type="InterPro" id="IPR004146">
    <property type="entry name" value="DC1"/>
</dbReference>
<proteinExistence type="predicted"/>
<feature type="domain" description="DC1" evidence="2">
    <location>
        <begin position="42"/>
        <end position="85"/>
    </location>
</feature>
<dbReference type="PANTHER" id="PTHR47841:SF16">
    <property type="entry name" value="DC1 DOMAIN-CONTAINING PROTEIN"/>
    <property type="match status" value="1"/>
</dbReference>
<dbReference type="AlphaFoldDB" id="A0A5J9UK26"/>
<evidence type="ECO:0000256" key="1">
    <source>
        <dbReference type="ARBA" id="ARBA00022737"/>
    </source>
</evidence>
<organism evidence="3 4">
    <name type="scientific">Eragrostis curvula</name>
    <name type="common">weeping love grass</name>
    <dbReference type="NCBI Taxonomy" id="38414"/>
    <lineage>
        <taxon>Eukaryota</taxon>
        <taxon>Viridiplantae</taxon>
        <taxon>Streptophyta</taxon>
        <taxon>Embryophyta</taxon>
        <taxon>Tracheophyta</taxon>
        <taxon>Spermatophyta</taxon>
        <taxon>Magnoliopsida</taxon>
        <taxon>Liliopsida</taxon>
        <taxon>Poales</taxon>
        <taxon>Poaceae</taxon>
        <taxon>PACMAD clade</taxon>
        <taxon>Chloridoideae</taxon>
        <taxon>Eragrostideae</taxon>
        <taxon>Eragrostidinae</taxon>
        <taxon>Eragrostis</taxon>
    </lineage>
</organism>
<evidence type="ECO:0000313" key="3">
    <source>
        <dbReference type="EMBL" id="TVU24149.1"/>
    </source>
</evidence>
<dbReference type="OrthoDB" id="938199at2759"/>
<dbReference type="SUPFAM" id="SSF57889">
    <property type="entry name" value="Cysteine-rich domain"/>
    <property type="match status" value="1"/>
</dbReference>
<evidence type="ECO:0000313" key="4">
    <source>
        <dbReference type="Proteomes" id="UP000324897"/>
    </source>
</evidence>